<organism evidence="3 4">
    <name type="scientific">Erysiphe pulchra</name>
    <dbReference type="NCBI Taxonomy" id="225359"/>
    <lineage>
        <taxon>Eukaryota</taxon>
        <taxon>Fungi</taxon>
        <taxon>Dikarya</taxon>
        <taxon>Ascomycota</taxon>
        <taxon>Pezizomycotina</taxon>
        <taxon>Leotiomycetes</taxon>
        <taxon>Erysiphales</taxon>
        <taxon>Erysiphaceae</taxon>
        <taxon>Erysiphe</taxon>
    </lineage>
</organism>
<dbReference type="GO" id="GO:0010508">
    <property type="term" value="P:positive regulation of autophagy"/>
    <property type="evidence" value="ECO:0007669"/>
    <property type="project" value="TreeGrafter"/>
</dbReference>
<dbReference type="InterPro" id="IPR009348">
    <property type="entry name" value="NPR2-like"/>
</dbReference>
<dbReference type="AlphaFoldDB" id="A0A2S4PTF4"/>
<gene>
    <name evidence="3" type="ORF">EPUL_001480</name>
</gene>
<dbReference type="EMBL" id="PEDP01000649">
    <property type="protein sequence ID" value="POS85311.1"/>
    <property type="molecule type" value="Genomic_DNA"/>
</dbReference>
<dbReference type="GO" id="GO:0005774">
    <property type="term" value="C:vacuolar membrane"/>
    <property type="evidence" value="ECO:0007669"/>
    <property type="project" value="TreeGrafter"/>
</dbReference>
<feature type="non-terminal residue" evidence="3">
    <location>
        <position position="1"/>
    </location>
</feature>
<comment type="similarity">
    <text evidence="1">Belongs to the NPR2 family.</text>
</comment>
<dbReference type="Pfam" id="PF01168">
    <property type="entry name" value="Ala_racemase_N"/>
    <property type="match status" value="1"/>
</dbReference>
<protein>
    <recommendedName>
        <fullName evidence="2">Alanine racemase N-terminal domain-containing protein</fullName>
    </recommendedName>
</protein>
<dbReference type="PANTHER" id="PTHR12991:SF10">
    <property type="entry name" value="GATOR COMPLEX PROTEIN NPRL2"/>
    <property type="match status" value="1"/>
</dbReference>
<evidence type="ECO:0000256" key="1">
    <source>
        <dbReference type="ARBA" id="ARBA00008433"/>
    </source>
</evidence>
<dbReference type="GO" id="GO:1904262">
    <property type="term" value="P:negative regulation of TORC1 signaling"/>
    <property type="evidence" value="ECO:0007669"/>
    <property type="project" value="TreeGrafter"/>
</dbReference>
<dbReference type="SUPFAM" id="SSF51419">
    <property type="entry name" value="PLP-binding barrel"/>
    <property type="match status" value="2"/>
</dbReference>
<dbReference type="InterPro" id="IPR001608">
    <property type="entry name" value="Ala_racemase_N"/>
</dbReference>
<evidence type="ECO:0000259" key="2">
    <source>
        <dbReference type="Pfam" id="PF01168"/>
    </source>
</evidence>
<dbReference type="STRING" id="225359.A0A2S4PTF4"/>
<feature type="domain" description="Alanine racemase N-terminal" evidence="2">
    <location>
        <begin position="444"/>
        <end position="655"/>
    </location>
</feature>
<dbReference type="PANTHER" id="PTHR12991">
    <property type="entry name" value="NITROGEN PERMEASE REGULATOR 2/TUMOR SUPPRESSOR CANDIDATE 4"/>
    <property type="match status" value="1"/>
</dbReference>
<keyword evidence="4" id="KW-1185">Reference proteome</keyword>
<dbReference type="GO" id="GO:1990130">
    <property type="term" value="C:GATOR1 complex"/>
    <property type="evidence" value="ECO:0007669"/>
    <property type="project" value="TreeGrafter"/>
</dbReference>
<dbReference type="GO" id="GO:0005096">
    <property type="term" value="F:GTPase activator activity"/>
    <property type="evidence" value="ECO:0007669"/>
    <property type="project" value="TreeGrafter"/>
</dbReference>
<dbReference type="Proteomes" id="UP000237438">
    <property type="component" value="Unassembled WGS sequence"/>
</dbReference>
<proteinExistence type="inferred from homology"/>
<evidence type="ECO:0000313" key="4">
    <source>
        <dbReference type="Proteomes" id="UP000237438"/>
    </source>
</evidence>
<sequence length="713" mass="81459">PGTKVVNQSPAGSIVPEVGVDKPCLLDFEKLAEYIIPRQVFCNHYIMVCDPQSLYRILGHPVCIQNPKYKRNEFIFNFCIVIKADVDPSPYETVVRRLVSTFTEMEIQNQFLSEEEEKLEGVSVIQGRRSIAALLEIIKEDLNNYNECMIPVDDANTINLKLFPIRRPPPPVKSWQVPVPKINLLQRLDVTWDLTLAKVTRYVDGIREVRRVAIESDVSIELTKVALQHLLYYDTILMVDMFFFSNIYAPNSFIGEFIANKDDMQDECLNYVCNNGPIIEKYYLCRLFTSLGLDRSLTEWIKFHRNEGLDIVNYIDVRRFIQFGIIKGFLYRVHAYAVSSQRIASLHRENNFKTQLKEVGNTIETYTDGCHCFDEITVEMNLSKNQILMELQEFPPCDIEIIYRYTTLSSLPEMKVDPIRAKQLISALNTVQDRIVAKASTRCVRLVAVSKLKPASDILAIYQEGHRNFGENYYQELEEKAAILPNDIKWHFIGGLQSSKLRDSQLSFLQESLVKEILSRESLILSLLKLPTYNNTNVLEDKCKLLSSKIPNLYLVSSVDSIKKATQLNLGRSSLSDSLPLNIHIQVNTSSEETKSGTAPGTETSELALHILKSCPHLHLLGLMTIGALNRSVTSGEEKENDDFKVLLQERDRLEEVLRNRSDEEHFHSRWGIEHKRKMDDASSPGNTSRKLELSMGMSNDFEVAVEMGSDEV</sequence>
<comment type="caution">
    <text evidence="3">The sequence shown here is derived from an EMBL/GenBank/DDBJ whole genome shotgun (WGS) entry which is preliminary data.</text>
</comment>
<dbReference type="Gene3D" id="3.20.20.10">
    <property type="entry name" value="Alanine racemase"/>
    <property type="match status" value="1"/>
</dbReference>
<dbReference type="Pfam" id="PF06218">
    <property type="entry name" value="NPR2"/>
    <property type="match status" value="2"/>
</dbReference>
<dbReference type="InterPro" id="IPR029066">
    <property type="entry name" value="PLP-binding_barrel"/>
</dbReference>
<accession>A0A2S4PTF4</accession>
<dbReference type="OrthoDB" id="338854at2759"/>
<feature type="non-terminal residue" evidence="3">
    <location>
        <position position="713"/>
    </location>
</feature>
<evidence type="ECO:0000313" key="3">
    <source>
        <dbReference type="EMBL" id="POS85311.1"/>
    </source>
</evidence>
<name>A0A2S4PTF4_9PEZI</name>
<reference evidence="3 4" key="1">
    <citation type="submission" date="2017-10" db="EMBL/GenBank/DDBJ databases">
        <title>Development of genomic resources for the powdery mildew, Erysiphe pulchra.</title>
        <authorList>
            <person name="Wadl P.A."/>
            <person name="Mack B.M."/>
            <person name="Moore G."/>
            <person name="Beltz S.B."/>
        </authorList>
    </citation>
    <scope>NUCLEOTIDE SEQUENCE [LARGE SCALE GENOMIC DNA]</scope>
    <source>
        <strain evidence="3">Cflorida</strain>
    </source>
</reference>